<gene>
    <name evidence="1" type="ORF">Harvfovirus10_10</name>
</gene>
<reference evidence="1" key="1">
    <citation type="submission" date="2018-10" db="EMBL/GenBank/DDBJ databases">
        <title>Hidden diversity of soil giant viruses.</title>
        <authorList>
            <person name="Schulz F."/>
            <person name="Alteio L."/>
            <person name="Goudeau D."/>
            <person name="Ryan E.M."/>
            <person name="Malmstrom R.R."/>
            <person name="Blanchard J."/>
            <person name="Woyke T."/>
        </authorList>
    </citation>
    <scope>NUCLEOTIDE SEQUENCE</scope>
    <source>
        <strain evidence="1">HAV1</strain>
    </source>
</reference>
<organism evidence="1">
    <name type="scientific">Harvfovirus sp</name>
    <dbReference type="NCBI Taxonomy" id="2487768"/>
    <lineage>
        <taxon>Viruses</taxon>
        <taxon>Varidnaviria</taxon>
        <taxon>Bamfordvirae</taxon>
        <taxon>Nucleocytoviricota</taxon>
        <taxon>Megaviricetes</taxon>
        <taxon>Imitervirales</taxon>
        <taxon>Mimiviridae</taxon>
        <taxon>Klosneuvirinae</taxon>
    </lineage>
</organism>
<sequence length="166" mass="19303">MAISYIIGVSLYVKIIVLCNNNWMDKLSLESLFKCKTHNDIGRGGSEGGGLDVNTITRNQKVFDVNVLIETRVRRREKLLGYYEKSFEICVKKIEVANHLGKTDLLFIVREFVPNCPSYRSRNCVEYIRDRLQQKCFNIHVVDSKTLFITWLYLEVNTLENQLMMG</sequence>
<evidence type="ECO:0000313" key="1">
    <source>
        <dbReference type="EMBL" id="AYV80912.1"/>
    </source>
</evidence>
<name>A0A3G5A149_9VIRU</name>
<proteinExistence type="predicted"/>
<accession>A0A3G5A149</accession>
<protein>
    <submittedName>
        <fullName evidence="1">Uncharacterized protein</fullName>
    </submittedName>
</protein>
<dbReference type="EMBL" id="MK072252">
    <property type="protein sequence ID" value="AYV80912.1"/>
    <property type="molecule type" value="Genomic_DNA"/>
</dbReference>